<dbReference type="Proteomes" id="UP000031599">
    <property type="component" value="Unassembled WGS sequence"/>
</dbReference>
<sequence>MALSLAVAERCLGEITGRAALGPVGEDVLHAIFSRFCIGK</sequence>
<organism evidence="1 2">
    <name type="scientific">Enhygromyxa salina</name>
    <dbReference type="NCBI Taxonomy" id="215803"/>
    <lineage>
        <taxon>Bacteria</taxon>
        <taxon>Pseudomonadati</taxon>
        <taxon>Myxococcota</taxon>
        <taxon>Polyangia</taxon>
        <taxon>Nannocystales</taxon>
        <taxon>Nannocystaceae</taxon>
        <taxon>Enhygromyxa</taxon>
    </lineage>
</organism>
<dbReference type="EMBL" id="JMCC02000203">
    <property type="protein sequence ID" value="KIG11675.1"/>
    <property type="molecule type" value="Genomic_DNA"/>
</dbReference>
<evidence type="ECO:0000313" key="2">
    <source>
        <dbReference type="Proteomes" id="UP000031599"/>
    </source>
</evidence>
<accession>A0A0C2CPM9</accession>
<name>A0A0C2CPM9_9BACT</name>
<gene>
    <name evidence="1" type="ORF">DB30_02874</name>
</gene>
<reference evidence="1 2" key="1">
    <citation type="submission" date="2014-12" db="EMBL/GenBank/DDBJ databases">
        <title>Genome assembly of Enhygromyxa salina DSM 15201.</title>
        <authorList>
            <person name="Sharma G."/>
            <person name="Subramanian S."/>
        </authorList>
    </citation>
    <scope>NUCLEOTIDE SEQUENCE [LARGE SCALE GENOMIC DNA]</scope>
    <source>
        <strain evidence="1 2">DSM 15201</strain>
    </source>
</reference>
<dbReference type="Gene3D" id="1.20.120.430">
    <property type="entry name" value="tRNA modification GTPase MnmE domain 2"/>
    <property type="match status" value="1"/>
</dbReference>
<evidence type="ECO:0000313" key="1">
    <source>
        <dbReference type="EMBL" id="KIG11675.1"/>
    </source>
</evidence>
<comment type="caution">
    <text evidence="1">The sequence shown here is derived from an EMBL/GenBank/DDBJ whole genome shotgun (WGS) entry which is preliminary data.</text>
</comment>
<protein>
    <submittedName>
        <fullName evidence="1">GTPase and tRNA-U34 5-formylation enzyme TrmE</fullName>
    </submittedName>
</protein>
<dbReference type="AlphaFoldDB" id="A0A0C2CPM9"/>
<dbReference type="InterPro" id="IPR027368">
    <property type="entry name" value="MnmE_dom2"/>
</dbReference>
<proteinExistence type="predicted"/>
<dbReference type="SUPFAM" id="SSF116878">
    <property type="entry name" value="TrmE connector domain"/>
    <property type="match status" value="1"/>
</dbReference>